<dbReference type="EMBL" id="JAHUTI010063080">
    <property type="protein sequence ID" value="MED6252926.1"/>
    <property type="molecule type" value="Genomic_DNA"/>
</dbReference>
<gene>
    <name evidence="1" type="ORF">ATANTOWER_019439</name>
</gene>
<sequence>MEIILNVNLLDRQAELYVPLESSNFKTSQCTNFRKSLCTLNGGFDLPMSEICSFISASVQALKLGFAKLLNHKHPAAAGYSRTVGSMAKESNTSCERANS</sequence>
<evidence type="ECO:0000313" key="1">
    <source>
        <dbReference type="EMBL" id="MED6252926.1"/>
    </source>
</evidence>
<dbReference type="Proteomes" id="UP001345963">
    <property type="component" value="Unassembled WGS sequence"/>
</dbReference>
<reference evidence="1 2" key="1">
    <citation type="submission" date="2021-07" db="EMBL/GenBank/DDBJ databases">
        <authorList>
            <person name="Palmer J.M."/>
        </authorList>
    </citation>
    <scope>NUCLEOTIDE SEQUENCE [LARGE SCALE GENOMIC DNA]</scope>
    <source>
        <strain evidence="1 2">AT_MEX2019</strain>
        <tissue evidence="1">Muscle</tissue>
    </source>
</reference>
<evidence type="ECO:0000313" key="2">
    <source>
        <dbReference type="Proteomes" id="UP001345963"/>
    </source>
</evidence>
<comment type="caution">
    <text evidence="1">The sequence shown here is derived from an EMBL/GenBank/DDBJ whole genome shotgun (WGS) entry which is preliminary data.</text>
</comment>
<name>A0ABU7BR35_9TELE</name>
<accession>A0ABU7BR35</accession>
<keyword evidence="2" id="KW-1185">Reference proteome</keyword>
<protein>
    <submittedName>
        <fullName evidence="1">Uncharacterized protein</fullName>
    </submittedName>
</protein>
<organism evidence="1 2">
    <name type="scientific">Ataeniobius toweri</name>
    <dbReference type="NCBI Taxonomy" id="208326"/>
    <lineage>
        <taxon>Eukaryota</taxon>
        <taxon>Metazoa</taxon>
        <taxon>Chordata</taxon>
        <taxon>Craniata</taxon>
        <taxon>Vertebrata</taxon>
        <taxon>Euteleostomi</taxon>
        <taxon>Actinopterygii</taxon>
        <taxon>Neopterygii</taxon>
        <taxon>Teleostei</taxon>
        <taxon>Neoteleostei</taxon>
        <taxon>Acanthomorphata</taxon>
        <taxon>Ovalentaria</taxon>
        <taxon>Atherinomorphae</taxon>
        <taxon>Cyprinodontiformes</taxon>
        <taxon>Goodeidae</taxon>
        <taxon>Ataeniobius</taxon>
    </lineage>
</organism>
<proteinExistence type="predicted"/>